<dbReference type="EMBL" id="FJ873730">
    <property type="protein sequence ID" value="ACP18859.1"/>
    <property type="molecule type" value="Genomic_DNA"/>
</dbReference>
<dbReference type="GO" id="GO:0006284">
    <property type="term" value="P:base-excision repair"/>
    <property type="evidence" value="ECO:0007669"/>
    <property type="project" value="TreeGrafter"/>
</dbReference>
<dbReference type="GO" id="GO:0016853">
    <property type="term" value="F:isomerase activity"/>
    <property type="evidence" value="ECO:0007669"/>
    <property type="project" value="UniProtKB-KW"/>
</dbReference>
<dbReference type="InterPro" id="IPR013022">
    <property type="entry name" value="Xyl_isomerase-like_TIM-brl"/>
</dbReference>
<dbReference type="SMART" id="SM00518">
    <property type="entry name" value="AP2Ec"/>
    <property type="match status" value="1"/>
</dbReference>
<dbReference type="AlphaFoldDB" id="C3VMM1"/>
<dbReference type="SUPFAM" id="SSF51658">
    <property type="entry name" value="Xylose isomerase-like"/>
    <property type="match status" value="1"/>
</dbReference>
<dbReference type="PANTHER" id="PTHR21445:SF0">
    <property type="entry name" value="APURINIC-APYRIMIDINIC ENDONUCLEASE"/>
    <property type="match status" value="1"/>
</dbReference>
<dbReference type="Gene3D" id="3.20.20.150">
    <property type="entry name" value="Divalent-metal-dependent TIM barrel enzymes"/>
    <property type="match status" value="1"/>
</dbReference>
<keyword evidence="1" id="KW-0413">Isomerase</keyword>
<dbReference type="InterPro" id="IPR036237">
    <property type="entry name" value="Xyl_isomerase-like_sf"/>
</dbReference>
<dbReference type="RefSeq" id="WP_013484188.1">
    <property type="nucleotide sequence ID" value="NZ_CP025287.1"/>
</dbReference>
<dbReference type="Pfam" id="PF01261">
    <property type="entry name" value="AP_endonuc_2"/>
    <property type="match status" value="1"/>
</dbReference>
<sequence length="285" mass="30241">MTARFGAAGNEDAFFAAGLRHTAQAPAYVASLGLDAYEYQCGHGVRVSEPGAKQVGKSAGEAGIALSLHAPYYISMASEDADIRARSVDYILQSARAADWMGARRVVVHPGACGKRPRADVLALACETFRQALAELDAAGLGHIRICPETMGKIGQLGTLDEVLAICGLDERLLPCIDFGHLNARTGGGLVTRADYAAVLDAIGRALGDERLRVFHAHFSQIEYTAAGEKRHLTFADGHGYGPPFSPLAEELAARGLAPTIICESAGTQAADARRMKDMYLACLR</sequence>
<name>C3VMM1_9FIRM</name>
<organism evidence="1">
    <name type="scientific">Ethanoligenens harbinense</name>
    <dbReference type="NCBI Taxonomy" id="253239"/>
    <lineage>
        <taxon>Bacteria</taxon>
        <taxon>Bacillati</taxon>
        <taxon>Bacillota</taxon>
        <taxon>Clostridia</taxon>
        <taxon>Eubacteriales</taxon>
        <taxon>Oscillospiraceae</taxon>
        <taxon>Ethanoligenens</taxon>
    </lineage>
</organism>
<accession>C3VMM1</accession>
<dbReference type="InterPro" id="IPR001719">
    <property type="entry name" value="AP_endonuc_2"/>
</dbReference>
<dbReference type="PANTHER" id="PTHR21445">
    <property type="entry name" value="ENDONUCLEASE IV ENDODEOXYRIBONUCLEASE IV"/>
    <property type="match status" value="1"/>
</dbReference>
<proteinExistence type="predicted"/>
<dbReference type="GO" id="GO:0003677">
    <property type="term" value="F:DNA binding"/>
    <property type="evidence" value="ECO:0007669"/>
    <property type="project" value="InterPro"/>
</dbReference>
<dbReference type="GO" id="GO:0008081">
    <property type="term" value="F:phosphoric diester hydrolase activity"/>
    <property type="evidence" value="ECO:0007669"/>
    <property type="project" value="TreeGrafter"/>
</dbReference>
<reference evidence="1" key="1">
    <citation type="submission" date="2009-03" db="EMBL/GenBank/DDBJ databases">
        <title>The draft genome and assembly of Ethanoligenens harbinense YUAN-3T by gene library.</title>
        <authorList>
            <person name="Zhao X."/>
            <person name="Ren N."/>
            <person name="Xing D."/>
            <person name="Wang J."/>
            <person name="Fu N."/>
            <person name="Zhang L."/>
            <person name="Wan J."/>
        </authorList>
    </citation>
    <scope>NUCLEOTIDE SEQUENCE</scope>
    <source>
        <strain evidence="1">YUAN-3</strain>
    </source>
</reference>
<protein>
    <submittedName>
        <fullName evidence="1">Xylose isomerase domain-containing protein</fullName>
    </submittedName>
</protein>
<dbReference type="OrthoDB" id="9805666at2"/>
<dbReference type="GO" id="GO:0003906">
    <property type="term" value="F:DNA-(apurinic or apyrimidinic site) endonuclease activity"/>
    <property type="evidence" value="ECO:0007669"/>
    <property type="project" value="TreeGrafter"/>
</dbReference>
<dbReference type="OMA" id="HIHISGI"/>
<dbReference type="GO" id="GO:0008270">
    <property type="term" value="F:zinc ion binding"/>
    <property type="evidence" value="ECO:0007669"/>
    <property type="project" value="InterPro"/>
</dbReference>
<evidence type="ECO:0000313" key="1">
    <source>
        <dbReference type="EMBL" id="ACP18859.1"/>
    </source>
</evidence>